<dbReference type="SUPFAM" id="SSF101821">
    <property type="entry name" value="Aminopeptidase/glucanase lid domain"/>
    <property type="match status" value="1"/>
</dbReference>
<accession>E6U7U0</accession>
<dbReference type="Pfam" id="PF02127">
    <property type="entry name" value="Peptidase_M18"/>
    <property type="match status" value="1"/>
</dbReference>
<protein>
    <recommendedName>
        <fullName evidence="10">M18 family aminopeptidase</fullName>
        <ecNumber evidence="10">3.4.11.-</ecNumber>
    </recommendedName>
</protein>
<dbReference type="KEGG" id="eha:Ethha_2720"/>
<comment type="similarity">
    <text evidence="2 9">Belongs to the peptidase M18 family.</text>
</comment>
<keyword evidence="7 9" id="KW-0862">Zinc</keyword>
<evidence type="ECO:0000256" key="5">
    <source>
        <dbReference type="ARBA" id="ARBA00022723"/>
    </source>
</evidence>
<name>E6U7U0_ETHHY</name>
<dbReference type="RefSeq" id="WP_013486556.1">
    <property type="nucleotide sequence ID" value="NC_014828.1"/>
</dbReference>
<evidence type="ECO:0000313" key="11">
    <source>
        <dbReference type="EMBL" id="ADU28213.1"/>
    </source>
</evidence>
<reference evidence="11 12" key="1">
    <citation type="submission" date="2010-12" db="EMBL/GenBank/DDBJ databases">
        <title>Complete sequence of Ethanoligenens harbinense YUAN-3.</title>
        <authorList>
            <person name="Lucas S."/>
            <person name="Copeland A."/>
            <person name="Lapidus A."/>
            <person name="Cheng J.-F."/>
            <person name="Bruce D."/>
            <person name="Goodwin L."/>
            <person name="Pitluck S."/>
            <person name="Chertkov O."/>
            <person name="Misra M."/>
            <person name="Detter J.C."/>
            <person name="Han C."/>
            <person name="Tapia R."/>
            <person name="Land M."/>
            <person name="Hauser L."/>
            <person name="Jeffries C."/>
            <person name="Kyrpides N."/>
            <person name="Ivanova N."/>
            <person name="Mikhailova N."/>
            <person name="Wang A."/>
            <person name="Mouttaki H."/>
            <person name="He Z."/>
            <person name="Zhou J."/>
            <person name="Hemme C.L."/>
            <person name="Woyke T."/>
        </authorList>
    </citation>
    <scope>NUCLEOTIDE SEQUENCE [LARGE SCALE GENOMIC DNA]</scope>
    <source>
        <strain evidence="12">DSM 18485 / JCM 12961 / CGMCC 1.5033 / YUAN-3</strain>
    </source>
</reference>
<keyword evidence="3 9" id="KW-0031">Aminopeptidase</keyword>
<dbReference type="Gene3D" id="3.40.630.10">
    <property type="entry name" value="Zn peptidases"/>
    <property type="match status" value="1"/>
</dbReference>
<dbReference type="SUPFAM" id="SSF53187">
    <property type="entry name" value="Zn-dependent exopeptidases"/>
    <property type="match status" value="1"/>
</dbReference>
<evidence type="ECO:0000256" key="2">
    <source>
        <dbReference type="ARBA" id="ARBA00008290"/>
    </source>
</evidence>
<dbReference type="EMBL" id="CP002400">
    <property type="protein sequence ID" value="ADU28213.1"/>
    <property type="molecule type" value="Genomic_DNA"/>
</dbReference>
<evidence type="ECO:0000256" key="1">
    <source>
        <dbReference type="ARBA" id="ARBA00001947"/>
    </source>
</evidence>
<dbReference type="AlphaFoldDB" id="E6U7U0"/>
<dbReference type="PRINTS" id="PR00932">
    <property type="entry name" value="AMINO1PTASE"/>
</dbReference>
<organism evidence="11 12">
    <name type="scientific">Ethanoligenens harbinense (strain DSM 18485 / JCM 12961 / CGMCC 1.5033 / YUAN-3)</name>
    <dbReference type="NCBI Taxonomy" id="663278"/>
    <lineage>
        <taxon>Bacteria</taxon>
        <taxon>Bacillati</taxon>
        <taxon>Bacillota</taxon>
        <taxon>Clostridia</taxon>
        <taxon>Eubacteriales</taxon>
        <taxon>Oscillospiraceae</taxon>
        <taxon>Ethanoligenens</taxon>
    </lineage>
</organism>
<evidence type="ECO:0000256" key="9">
    <source>
        <dbReference type="RuleBase" id="RU004386"/>
    </source>
</evidence>
<dbReference type="GO" id="GO:0008237">
    <property type="term" value="F:metallopeptidase activity"/>
    <property type="evidence" value="ECO:0007669"/>
    <property type="project" value="UniProtKB-KW"/>
</dbReference>
<comment type="cofactor">
    <cofactor evidence="1 10">
        <name>Zn(2+)</name>
        <dbReference type="ChEBI" id="CHEBI:29105"/>
    </cofactor>
</comment>
<dbReference type="GO" id="GO:0005737">
    <property type="term" value="C:cytoplasm"/>
    <property type="evidence" value="ECO:0007669"/>
    <property type="project" value="UniProtKB-ARBA"/>
</dbReference>
<dbReference type="Proteomes" id="UP000001551">
    <property type="component" value="Chromosome"/>
</dbReference>
<evidence type="ECO:0000256" key="7">
    <source>
        <dbReference type="ARBA" id="ARBA00022833"/>
    </source>
</evidence>
<evidence type="ECO:0000256" key="4">
    <source>
        <dbReference type="ARBA" id="ARBA00022670"/>
    </source>
</evidence>
<dbReference type="HOGENOM" id="CLU_590123_0_0_9"/>
<evidence type="ECO:0000256" key="8">
    <source>
        <dbReference type="ARBA" id="ARBA00023049"/>
    </source>
</evidence>
<dbReference type="GO" id="GO:0006508">
    <property type="term" value="P:proteolysis"/>
    <property type="evidence" value="ECO:0007669"/>
    <property type="project" value="UniProtKB-KW"/>
</dbReference>
<dbReference type="eggNOG" id="COG1362">
    <property type="taxonomic scope" value="Bacteria"/>
</dbReference>
<gene>
    <name evidence="11" type="ordered locus">Ethha_2720</name>
</gene>
<keyword evidence="12" id="KW-1185">Reference proteome</keyword>
<dbReference type="PANTHER" id="PTHR28570:SF2">
    <property type="entry name" value="M18 FAMILY AMINOPEPTIDASE 1-RELATED"/>
    <property type="match status" value="1"/>
</dbReference>
<evidence type="ECO:0000256" key="3">
    <source>
        <dbReference type="ARBA" id="ARBA00022438"/>
    </source>
</evidence>
<evidence type="ECO:0000256" key="6">
    <source>
        <dbReference type="ARBA" id="ARBA00022801"/>
    </source>
</evidence>
<keyword evidence="5 9" id="KW-0479">Metal-binding</keyword>
<evidence type="ECO:0000313" key="12">
    <source>
        <dbReference type="Proteomes" id="UP000001551"/>
    </source>
</evidence>
<proteinExistence type="inferred from homology"/>
<keyword evidence="6 9" id="KW-0378">Hydrolase</keyword>
<dbReference type="Gene3D" id="2.30.250.10">
    <property type="entry name" value="Aminopeptidase i, Domain 2"/>
    <property type="match status" value="1"/>
</dbReference>
<dbReference type="NCBIfam" id="NF002600">
    <property type="entry name" value="PRK02256.1"/>
    <property type="match status" value="1"/>
</dbReference>
<dbReference type="PANTHER" id="PTHR28570">
    <property type="entry name" value="ASPARTYL AMINOPEPTIDASE"/>
    <property type="match status" value="1"/>
</dbReference>
<evidence type="ECO:0000256" key="10">
    <source>
        <dbReference type="RuleBase" id="RU004387"/>
    </source>
</evidence>
<dbReference type="InterPro" id="IPR001948">
    <property type="entry name" value="Peptidase_M18"/>
</dbReference>
<dbReference type="EC" id="3.4.11.-" evidence="10"/>
<keyword evidence="4 9" id="KW-0645">Protease</keyword>
<dbReference type="GO" id="GO:0008270">
    <property type="term" value="F:zinc ion binding"/>
    <property type="evidence" value="ECO:0007669"/>
    <property type="project" value="InterPro"/>
</dbReference>
<dbReference type="InterPro" id="IPR023358">
    <property type="entry name" value="Peptidase_M18_dom2"/>
</dbReference>
<keyword evidence="8 9" id="KW-0482">Metalloprotease</keyword>
<sequence>MAEKEKTEAQKLKDALFYKPQNGAKTYTPEQTAQADVFGERYKAFLDEAKMEREAVAYAVREAQANGFVPFEKGKTYAPGDKVYTVNRGKAAIFAVFGTRPLTEGVRIAAAHIDSPRLDLKQNPLYEDTDLALFKTHYYGGIKKYQWTAIPLALHGVIVKKDGAVVQVKVGEDAGEPLFCVTDLLPHLAREQMKKPMTEFGAEKLNVLIGSRPFKDDKESELVKLNILRLLNEKYGVVESDFLSAELAMVPAFKSVDIGFDRSLIGAYGHDDRVCAYTAFTALLDSSAPAQTAVCVLADKEEIGSEGSTGLQSAFLSYFITDLAELSGLEGRDVLTASKCLSADVNAAFDPTYPDVMEKKNASYVNHGVVLSKFTGHGGKYDTNDASAEFTAEVIRLLDANGILWHMAELGKVDQGGGGTVAKYIGDLNVDVIDVGVPVLSMHAPFEIVSKIDVYEAYRAFSVFYTA</sequence>
<dbReference type="GO" id="GO:0004177">
    <property type="term" value="F:aminopeptidase activity"/>
    <property type="evidence" value="ECO:0007669"/>
    <property type="project" value="UniProtKB-KW"/>
</dbReference>
<dbReference type="STRING" id="663278.Ethha_2720"/>